<dbReference type="Proteomes" id="UP001161757">
    <property type="component" value="Unassembled WGS sequence"/>
</dbReference>
<evidence type="ECO:0000313" key="2">
    <source>
        <dbReference type="EMBL" id="KAJ8993965.1"/>
    </source>
</evidence>
<dbReference type="Pfam" id="PF01738">
    <property type="entry name" value="DLH"/>
    <property type="match status" value="1"/>
</dbReference>
<organism evidence="2 3">
    <name type="scientific">Exophiala dermatitidis</name>
    <name type="common">Black yeast-like fungus</name>
    <name type="synonym">Wangiella dermatitidis</name>
    <dbReference type="NCBI Taxonomy" id="5970"/>
    <lineage>
        <taxon>Eukaryota</taxon>
        <taxon>Fungi</taxon>
        <taxon>Dikarya</taxon>
        <taxon>Ascomycota</taxon>
        <taxon>Pezizomycotina</taxon>
        <taxon>Eurotiomycetes</taxon>
        <taxon>Chaetothyriomycetidae</taxon>
        <taxon>Chaetothyriales</taxon>
        <taxon>Herpotrichiellaceae</taxon>
        <taxon>Exophiala</taxon>
    </lineage>
</organism>
<accession>A0AAN6EY99</accession>
<dbReference type="GO" id="GO:0016787">
    <property type="term" value="F:hydrolase activity"/>
    <property type="evidence" value="ECO:0007669"/>
    <property type="project" value="InterPro"/>
</dbReference>
<dbReference type="PANTHER" id="PTHR17630:SF105">
    <property type="entry name" value="DIENELACTONE HYDROLASE FAMILY PROTEIN (AFU_ORTHOLOGUE AFUA_4G08790)"/>
    <property type="match status" value="1"/>
</dbReference>
<dbReference type="SUPFAM" id="SSF53474">
    <property type="entry name" value="alpha/beta-Hydrolases"/>
    <property type="match status" value="1"/>
</dbReference>
<dbReference type="AlphaFoldDB" id="A0AAN6EY99"/>
<gene>
    <name evidence="2" type="ORF">HRR80_002466</name>
</gene>
<dbReference type="PANTHER" id="PTHR17630">
    <property type="entry name" value="DIENELACTONE HYDROLASE"/>
    <property type="match status" value="1"/>
</dbReference>
<dbReference type="InterPro" id="IPR002925">
    <property type="entry name" value="Dienelactn_hydro"/>
</dbReference>
<evidence type="ECO:0000259" key="1">
    <source>
        <dbReference type="Pfam" id="PF01738"/>
    </source>
</evidence>
<evidence type="ECO:0000313" key="3">
    <source>
        <dbReference type="Proteomes" id="UP001161757"/>
    </source>
</evidence>
<sequence>MATTEIGMGACCISGAVHDGTPSGHEATVGGLPTYIAEPSDKSKSKTVVFIVDIFGWKFKNVRLLADQYAKAGFYCYIPDVHEGDSLPIEFLQSVEPPLKVKEQEELLAKAKETVDVMATLGPWLMRHRESVSEPLISGFIDAVRGIEGTGKLGAIGFCWGGRYAILQGHARKIDDRGAAGQGPKPSGGVDAVYACHPSLLSIPSDLEPVAKPVSLAVGEKDSMLDLKSVDQIKEALEKTGVPFEVKIYKGQVHGFALRSDWSSDEDKKAMDDAEKQGIEWFNKYLA</sequence>
<reference evidence="2" key="1">
    <citation type="submission" date="2023-01" db="EMBL/GenBank/DDBJ databases">
        <title>Exophiala dermititidis isolated from Cystic Fibrosis Patient.</title>
        <authorList>
            <person name="Kurbessoian T."/>
            <person name="Crocker A."/>
            <person name="Murante D."/>
            <person name="Hogan D.A."/>
            <person name="Stajich J.E."/>
        </authorList>
    </citation>
    <scope>NUCLEOTIDE SEQUENCE</scope>
    <source>
        <strain evidence="2">Ex8</strain>
    </source>
</reference>
<feature type="domain" description="Dienelactone hydrolase" evidence="1">
    <location>
        <begin position="33"/>
        <end position="286"/>
    </location>
</feature>
<dbReference type="EMBL" id="JAJGCB010000003">
    <property type="protein sequence ID" value="KAJ8993965.1"/>
    <property type="molecule type" value="Genomic_DNA"/>
</dbReference>
<dbReference type="Gene3D" id="3.40.50.1820">
    <property type="entry name" value="alpha/beta hydrolase"/>
    <property type="match status" value="1"/>
</dbReference>
<comment type="caution">
    <text evidence="2">The sequence shown here is derived from an EMBL/GenBank/DDBJ whole genome shotgun (WGS) entry which is preliminary data.</text>
</comment>
<name>A0AAN6EY99_EXODE</name>
<proteinExistence type="predicted"/>
<dbReference type="InterPro" id="IPR029058">
    <property type="entry name" value="AB_hydrolase_fold"/>
</dbReference>
<protein>
    <recommendedName>
        <fullName evidence="1">Dienelactone hydrolase domain-containing protein</fullName>
    </recommendedName>
</protein>